<dbReference type="PANTHER" id="PTHR42685">
    <property type="entry name" value="GERANYLGERANYL DIPHOSPHATE REDUCTASE"/>
    <property type="match status" value="1"/>
</dbReference>
<evidence type="ECO:0000313" key="3">
    <source>
        <dbReference type="Proteomes" id="UP000249754"/>
    </source>
</evidence>
<gene>
    <name evidence="2" type="ORF">LY11_00119</name>
</gene>
<reference evidence="2 3" key="1">
    <citation type="submission" date="2018-06" db="EMBL/GenBank/DDBJ databases">
        <title>Genomic Encyclopedia of Archaeal and Bacterial Type Strains, Phase II (KMG-II): from individual species to whole genera.</title>
        <authorList>
            <person name="Goeker M."/>
        </authorList>
    </citation>
    <scope>NUCLEOTIDE SEQUENCE [LARGE SCALE GENOMIC DNA]</scope>
    <source>
        <strain evidence="2 3">DSM 14825</strain>
    </source>
</reference>
<comment type="caution">
    <text evidence="2">The sequence shown here is derived from an EMBL/GenBank/DDBJ whole genome shotgun (WGS) entry which is preliminary data.</text>
</comment>
<dbReference type="InterPro" id="IPR036188">
    <property type="entry name" value="FAD/NAD-bd_sf"/>
</dbReference>
<dbReference type="PRINTS" id="PR00420">
    <property type="entry name" value="RNGMNOXGNASE"/>
</dbReference>
<feature type="domain" description="FAD-binding" evidence="1">
    <location>
        <begin position="5"/>
        <end position="308"/>
    </location>
</feature>
<dbReference type="Pfam" id="PF01494">
    <property type="entry name" value="FAD_binding_3"/>
    <property type="match status" value="1"/>
</dbReference>
<dbReference type="STRING" id="188932.AY601_2490"/>
<organism evidence="2 3">
    <name type="scientific">Pedobacter cryoconitis</name>
    <dbReference type="NCBI Taxonomy" id="188932"/>
    <lineage>
        <taxon>Bacteria</taxon>
        <taxon>Pseudomonadati</taxon>
        <taxon>Bacteroidota</taxon>
        <taxon>Sphingobacteriia</taxon>
        <taxon>Sphingobacteriales</taxon>
        <taxon>Sphingobacteriaceae</taxon>
        <taxon>Pedobacter</taxon>
    </lineage>
</organism>
<evidence type="ECO:0000313" key="2">
    <source>
        <dbReference type="EMBL" id="RAJ37044.1"/>
    </source>
</evidence>
<dbReference type="PANTHER" id="PTHR42685:SF22">
    <property type="entry name" value="CONDITIONED MEDIUM FACTOR RECEPTOR 1"/>
    <property type="match status" value="1"/>
</dbReference>
<name>A0A327TAB1_9SPHI</name>
<dbReference type="RefSeq" id="WP_111631799.1">
    <property type="nucleotide sequence ID" value="NZ_QLLR01000001.1"/>
</dbReference>
<dbReference type="InterPro" id="IPR050407">
    <property type="entry name" value="Geranylgeranyl_reductase"/>
</dbReference>
<dbReference type="AlphaFoldDB" id="A0A327TAB1"/>
<dbReference type="EMBL" id="QLLR01000001">
    <property type="protein sequence ID" value="RAJ37044.1"/>
    <property type="molecule type" value="Genomic_DNA"/>
</dbReference>
<proteinExistence type="predicted"/>
<dbReference type="Gene3D" id="3.50.50.60">
    <property type="entry name" value="FAD/NAD(P)-binding domain"/>
    <property type="match status" value="1"/>
</dbReference>
<dbReference type="OrthoDB" id="1142316at2"/>
<dbReference type="SUPFAM" id="SSF51905">
    <property type="entry name" value="FAD/NAD(P)-binding domain"/>
    <property type="match status" value="1"/>
</dbReference>
<dbReference type="GO" id="GO:0071949">
    <property type="term" value="F:FAD binding"/>
    <property type="evidence" value="ECO:0007669"/>
    <property type="project" value="InterPro"/>
</dbReference>
<accession>A0A327TAB1</accession>
<dbReference type="InterPro" id="IPR002938">
    <property type="entry name" value="FAD-bd"/>
</dbReference>
<dbReference type="Proteomes" id="UP000249754">
    <property type="component" value="Unassembled WGS sequence"/>
</dbReference>
<evidence type="ECO:0000259" key="1">
    <source>
        <dbReference type="Pfam" id="PF01494"/>
    </source>
</evidence>
<sequence>MPVQTDILIIGGGLAGLTAALHLQQAGIEVVLVEKDPYPHHKVCGEYISNEVLPYLKWLNADPSVLHPSVISKMQFSTVSGRSIAARLPMGGFGVSRYQLDHFLYQKFLAKGGVVIQDTVSSVVFEKDNFLVLTQSETQYTARQVIGAYGKRSSIDLKLKRKFIQQKSPFLAVKAHYKGEFEDELVALHNFKGGYCGASKIEDQKINICYLANYETFKIHKNITAYQENVLYQNKHLKSIFEKSELLFDAPITISQLSFGVREAVIDHILMIGDTAALIHPLCGNGMAMAIHSAGICSELLLLFLKGEIPDRTSMEKRYIICWNQHFKSRLLMGNTLSALFEKEYLTEKLLGGMVRLPFILPLIIKKTHGHSLTVPK</sequence>
<protein>
    <submittedName>
        <fullName evidence="2">Flavin-dependent dehydrogenase</fullName>
    </submittedName>
</protein>